<reference evidence="1 2" key="1">
    <citation type="journal article" date="2019" name="Genome Biol. Evol.">
        <title>Insights into the evolution of the New World diploid cottons (Gossypium, subgenus Houzingenia) based on genome sequencing.</title>
        <authorList>
            <person name="Grover C.E."/>
            <person name="Arick M.A. 2nd"/>
            <person name="Thrash A."/>
            <person name="Conover J.L."/>
            <person name="Sanders W.S."/>
            <person name="Peterson D.G."/>
            <person name="Frelichowski J.E."/>
            <person name="Scheffler J.A."/>
            <person name="Scheffler B.E."/>
            <person name="Wendel J.F."/>
        </authorList>
    </citation>
    <scope>NUCLEOTIDE SEQUENCE [LARGE SCALE GENOMIC DNA]</scope>
    <source>
        <strain evidence="1">185</strain>
        <tissue evidence="1">Leaf</tissue>
    </source>
</reference>
<name>A0A7J8WG33_GOSAI</name>
<dbReference type="AlphaFoldDB" id="A0A7J8WG33"/>
<proteinExistence type="predicted"/>
<evidence type="ECO:0000313" key="2">
    <source>
        <dbReference type="Proteomes" id="UP000593577"/>
    </source>
</evidence>
<dbReference type="Proteomes" id="UP000593577">
    <property type="component" value="Unassembled WGS sequence"/>
</dbReference>
<dbReference type="EMBL" id="JABFAA010000001">
    <property type="protein sequence ID" value="MBA0673926.1"/>
    <property type="molecule type" value="Genomic_DNA"/>
</dbReference>
<evidence type="ECO:0000313" key="1">
    <source>
        <dbReference type="EMBL" id="MBA0673926.1"/>
    </source>
</evidence>
<gene>
    <name evidence="1" type="ORF">Goari_015548</name>
</gene>
<dbReference type="AntiFam" id="ANF00039">
    <property type="entry name" value="Antisense to SRP RNA"/>
</dbReference>
<sequence>MVQSEVNSLSYDGSKWNRFVILPLPRAGDDRCSVKPASRSTLHSKNHENRSFRSIHSAQLSAWYGQVRRRPRWIQLNETSPCSITLMPPLRLQACVTKLSKHRH</sequence>
<accession>A0A7J8WG33</accession>
<feature type="non-terminal residue" evidence="1">
    <location>
        <position position="104"/>
    </location>
</feature>
<organism evidence="1 2">
    <name type="scientific">Gossypium aridum</name>
    <name type="common">American cotton</name>
    <name type="synonym">Erioxylum aridum</name>
    <dbReference type="NCBI Taxonomy" id="34290"/>
    <lineage>
        <taxon>Eukaryota</taxon>
        <taxon>Viridiplantae</taxon>
        <taxon>Streptophyta</taxon>
        <taxon>Embryophyta</taxon>
        <taxon>Tracheophyta</taxon>
        <taxon>Spermatophyta</taxon>
        <taxon>Magnoliopsida</taxon>
        <taxon>eudicotyledons</taxon>
        <taxon>Gunneridae</taxon>
        <taxon>Pentapetalae</taxon>
        <taxon>rosids</taxon>
        <taxon>malvids</taxon>
        <taxon>Malvales</taxon>
        <taxon>Malvaceae</taxon>
        <taxon>Malvoideae</taxon>
        <taxon>Gossypium</taxon>
    </lineage>
</organism>
<protein>
    <submittedName>
        <fullName evidence="1">Uncharacterized protein</fullName>
    </submittedName>
</protein>
<keyword evidence="2" id="KW-1185">Reference proteome</keyword>
<comment type="caution">
    <text evidence="1">The sequence shown here is derived from an EMBL/GenBank/DDBJ whole genome shotgun (WGS) entry which is preliminary data.</text>
</comment>